<evidence type="ECO:0000313" key="1">
    <source>
        <dbReference type="EMBL" id="KAF3962752.1"/>
    </source>
</evidence>
<accession>A0A8J4R199</accession>
<keyword evidence="2" id="KW-1185">Reference proteome</keyword>
<sequence>MDFRDGWTTTMPSTFKPTPLTRPTMSALVEWPSPNWLHSLRNTATLSTRSMEGTDDQFIAGSQSWLGDH</sequence>
<proteinExistence type="predicted"/>
<evidence type="ECO:0000313" key="2">
    <source>
        <dbReference type="Proteomes" id="UP000737018"/>
    </source>
</evidence>
<name>A0A8J4R199_9ROSI</name>
<comment type="caution">
    <text evidence="1">The sequence shown here is derived from an EMBL/GenBank/DDBJ whole genome shotgun (WGS) entry which is preliminary data.</text>
</comment>
<protein>
    <submittedName>
        <fullName evidence="1">Uncharacterized protein</fullName>
    </submittedName>
</protein>
<dbReference type="EMBL" id="JRKL02001661">
    <property type="protein sequence ID" value="KAF3962752.1"/>
    <property type="molecule type" value="Genomic_DNA"/>
</dbReference>
<reference evidence="1" key="1">
    <citation type="submission" date="2020-03" db="EMBL/GenBank/DDBJ databases">
        <title>Castanea mollissima Vanexum genome sequencing.</title>
        <authorList>
            <person name="Staton M."/>
        </authorList>
    </citation>
    <scope>NUCLEOTIDE SEQUENCE</scope>
    <source>
        <tissue evidence="1">Leaf</tissue>
    </source>
</reference>
<gene>
    <name evidence="1" type="ORF">CMV_012771</name>
</gene>
<dbReference type="Proteomes" id="UP000737018">
    <property type="component" value="Unassembled WGS sequence"/>
</dbReference>
<dbReference type="AlphaFoldDB" id="A0A8J4R199"/>
<organism evidence="1 2">
    <name type="scientific">Castanea mollissima</name>
    <name type="common">Chinese chestnut</name>
    <dbReference type="NCBI Taxonomy" id="60419"/>
    <lineage>
        <taxon>Eukaryota</taxon>
        <taxon>Viridiplantae</taxon>
        <taxon>Streptophyta</taxon>
        <taxon>Embryophyta</taxon>
        <taxon>Tracheophyta</taxon>
        <taxon>Spermatophyta</taxon>
        <taxon>Magnoliopsida</taxon>
        <taxon>eudicotyledons</taxon>
        <taxon>Gunneridae</taxon>
        <taxon>Pentapetalae</taxon>
        <taxon>rosids</taxon>
        <taxon>fabids</taxon>
        <taxon>Fagales</taxon>
        <taxon>Fagaceae</taxon>
        <taxon>Castanea</taxon>
    </lineage>
</organism>
<dbReference type="OrthoDB" id="10289386at2759"/>